<dbReference type="Gene3D" id="1.10.10.10">
    <property type="entry name" value="Winged helix-like DNA-binding domain superfamily/Winged helix DNA-binding domain"/>
    <property type="match status" value="1"/>
</dbReference>
<comment type="similarity">
    <text evidence="1">Belongs to the DnaB/DnaD family.</text>
</comment>
<dbReference type="InterPro" id="IPR034829">
    <property type="entry name" value="DnaD-like_sf"/>
</dbReference>
<feature type="region of interest" description="Disordered" evidence="2">
    <location>
        <begin position="198"/>
        <end position="234"/>
    </location>
</feature>
<dbReference type="EMBL" id="FNEN01000001">
    <property type="protein sequence ID" value="SDI28061.1"/>
    <property type="molecule type" value="Genomic_DNA"/>
</dbReference>
<dbReference type="PANTHER" id="PTHR37293">
    <property type="entry name" value="PHAGE REPLICATION PROTEIN-RELATED"/>
    <property type="match status" value="1"/>
</dbReference>
<dbReference type="InterPro" id="IPR036388">
    <property type="entry name" value="WH-like_DNA-bd_sf"/>
</dbReference>
<dbReference type="OrthoDB" id="9770238at2"/>
<evidence type="ECO:0000259" key="4">
    <source>
        <dbReference type="Pfam" id="PF21984"/>
    </source>
</evidence>
<sequence>MERDVVIHLLEKGYVSIPVVFLDYYDAFGLDEKDMMLLLHLHRYIQQGHTFPTPEQLAQKMTLTVNSCQQAIGRLLKRGVLRLEQNEDDNGIMFETYSLKPFYEKIVTHLEAEYAPQDDTRDQDAGELYRLFENEFGRPLSPMEGETLAMWVDQDKYTYTLIKAALREAVISGKLNLRYIDAILFEWQKNGIKTPEEANAYSEKFRQKQKKGKDKETSKQSAPPYPNYNWLESD</sequence>
<dbReference type="PANTHER" id="PTHR37293:SF6">
    <property type="entry name" value="DNA REPLICATION PROTEIN DNAD"/>
    <property type="match status" value="1"/>
</dbReference>
<feature type="domain" description="DnaB/C C-terminal" evidence="3">
    <location>
        <begin position="129"/>
        <end position="201"/>
    </location>
</feature>
<dbReference type="Pfam" id="PF21984">
    <property type="entry name" value="DnaD_N"/>
    <property type="match status" value="1"/>
</dbReference>
<dbReference type="Gene3D" id="1.10.10.630">
    <property type="entry name" value="DnaD domain-like"/>
    <property type="match status" value="1"/>
</dbReference>
<dbReference type="InterPro" id="IPR036390">
    <property type="entry name" value="WH_DNA-bd_sf"/>
</dbReference>
<evidence type="ECO:0000256" key="1">
    <source>
        <dbReference type="ARBA" id="ARBA00093462"/>
    </source>
</evidence>
<protein>
    <submittedName>
        <fullName evidence="5">DNA replication protein DnaD</fullName>
    </submittedName>
</protein>
<dbReference type="InterPro" id="IPR053162">
    <property type="entry name" value="DnaD"/>
</dbReference>
<accession>A0A1G8JAE6</accession>
<dbReference type="Pfam" id="PF07261">
    <property type="entry name" value="DnaB_2"/>
    <property type="match status" value="1"/>
</dbReference>
<dbReference type="Proteomes" id="UP000198853">
    <property type="component" value="Unassembled WGS sequence"/>
</dbReference>
<proteinExistence type="inferred from homology"/>
<dbReference type="InterPro" id="IPR053843">
    <property type="entry name" value="DnaD_N"/>
</dbReference>
<dbReference type="SUPFAM" id="SSF46785">
    <property type="entry name" value="Winged helix' DNA-binding domain"/>
    <property type="match status" value="1"/>
</dbReference>
<name>A0A1G8JAE6_9BACI</name>
<feature type="domain" description="DnaD N-terminal" evidence="4">
    <location>
        <begin position="17"/>
        <end position="113"/>
    </location>
</feature>
<gene>
    <name evidence="5" type="ORF">SAMN04488123_101120</name>
</gene>
<dbReference type="AlphaFoldDB" id="A0A1G8JAE6"/>
<evidence type="ECO:0000259" key="3">
    <source>
        <dbReference type="Pfam" id="PF07261"/>
    </source>
</evidence>
<keyword evidence="6" id="KW-1185">Reference proteome</keyword>
<evidence type="ECO:0000313" key="5">
    <source>
        <dbReference type="EMBL" id="SDI28061.1"/>
    </source>
</evidence>
<evidence type="ECO:0000313" key="6">
    <source>
        <dbReference type="Proteomes" id="UP000198853"/>
    </source>
</evidence>
<reference evidence="5 6" key="1">
    <citation type="submission" date="2016-10" db="EMBL/GenBank/DDBJ databases">
        <authorList>
            <person name="de Groot N.N."/>
        </authorList>
    </citation>
    <scope>NUCLEOTIDE SEQUENCE [LARGE SCALE GENOMIC DNA]</scope>
    <source>
        <strain evidence="5 6">DSM 21771</strain>
    </source>
</reference>
<dbReference type="InterPro" id="IPR006343">
    <property type="entry name" value="DnaB/C_C"/>
</dbReference>
<dbReference type="RefSeq" id="WP_090395613.1">
    <property type="nucleotide sequence ID" value="NZ_FNEN01000001.1"/>
</dbReference>
<dbReference type="NCBIfam" id="TIGR01446">
    <property type="entry name" value="DnaD_dom"/>
    <property type="match status" value="1"/>
</dbReference>
<dbReference type="SUPFAM" id="SSF158499">
    <property type="entry name" value="DnaD domain-like"/>
    <property type="match status" value="1"/>
</dbReference>
<evidence type="ECO:0000256" key="2">
    <source>
        <dbReference type="SAM" id="MobiDB-lite"/>
    </source>
</evidence>
<organism evidence="5 6">
    <name type="scientific">Natribacillus halophilus</name>
    <dbReference type="NCBI Taxonomy" id="549003"/>
    <lineage>
        <taxon>Bacteria</taxon>
        <taxon>Bacillati</taxon>
        <taxon>Bacillota</taxon>
        <taxon>Bacilli</taxon>
        <taxon>Bacillales</taxon>
        <taxon>Bacillaceae</taxon>
        <taxon>Natribacillus</taxon>
    </lineage>
</organism>